<accession>A0A5C3EUR7</accession>
<feature type="region of interest" description="Disordered" evidence="1">
    <location>
        <begin position="104"/>
        <end position="169"/>
    </location>
</feature>
<feature type="compositionally biased region" description="Basic and acidic residues" evidence="1">
    <location>
        <begin position="1"/>
        <end position="20"/>
    </location>
</feature>
<feature type="compositionally biased region" description="Basic and acidic residues" evidence="1">
    <location>
        <begin position="105"/>
        <end position="114"/>
    </location>
</feature>
<name>A0A5C3EUR7_9BASI</name>
<evidence type="ECO:0000256" key="1">
    <source>
        <dbReference type="SAM" id="MobiDB-lite"/>
    </source>
</evidence>
<reference evidence="2 3" key="1">
    <citation type="submission" date="2018-03" db="EMBL/GenBank/DDBJ databases">
        <authorList>
            <person name="Guldener U."/>
        </authorList>
    </citation>
    <scope>NUCLEOTIDE SEQUENCE [LARGE SCALE GENOMIC DNA]</scope>
    <source>
        <strain evidence="2 3">DAOM196992</strain>
    </source>
</reference>
<sequence>MAAGQKTDKMSGQEDAEGRRLGSRRGRTKDGDEDKAGAVVAGYDDATQTEATLRGGRTASEGAEAEWPGLGYARGSRGKAGQGWVSLLDCRPPRAMMLLAGWPLFDERESRSKDGTTSGPGESERHGRRGKRAGVDDLVEDRRAMELPGQAEPEAEVEVEHLTTISAGP</sequence>
<evidence type="ECO:0000313" key="2">
    <source>
        <dbReference type="EMBL" id="SPO34811.1"/>
    </source>
</evidence>
<keyword evidence="3" id="KW-1185">Reference proteome</keyword>
<dbReference type="EMBL" id="OOIP01000001">
    <property type="protein sequence ID" value="SPO34811.1"/>
    <property type="molecule type" value="Genomic_DNA"/>
</dbReference>
<dbReference type="Proteomes" id="UP000323386">
    <property type="component" value="Unassembled WGS sequence"/>
</dbReference>
<protein>
    <submittedName>
        <fullName evidence="2">Uncharacterized protein</fullName>
    </submittedName>
</protein>
<gene>
    <name evidence="2" type="ORF">PSFLO_00282</name>
</gene>
<dbReference type="AlphaFoldDB" id="A0A5C3EUR7"/>
<proteinExistence type="predicted"/>
<evidence type="ECO:0000313" key="3">
    <source>
        <dbReference type="Proteomes" id="UP000323386"/>
    </source>
</evidence>
<organism evidence="2 3">
    <name type="scientific">Pseudozyma flocculosa</name>
    <dbReference type="NCBI Taxonomy" id="84751"/>
    <lineage>
        <taxon>Eukaryota</taxon>
        <taxon>Fungi</taxon>
        <taxon>Dikarya</taxon>
        <taxon>Basidiomycota</taxon>
        <taxon>Ustilaginomycotina</taxon>
        <taxon>Ustilaginomycetes</taxon>
        <taxon>Ustilaginales</taxon>
        <taxon>Ustilaginaceae</taxon>
        <taxon>Pseudozyma</taxon>
    </lineage>
</organism>
<feature type="region of interest" description="Disordered" evidence="1">
    <location>
        <begin position="1"/>
        <end position="81"/>
    </location>
</feature>